<dbReference type="Proteomes" id="UP000254186">
    <property type="component" value="Unassembled WGS sequence"/>
</dbReference>
<dbReference type="RefSeq" id="WP_115179390.1">
    <property type="nucleotide sequence ID" value="NZ_UGHY01000002.1"/>
</dbReference>
<protein>
    <submittedName>
        <fullName evidence="1">Uncharacterized protein</fullName>
    </submittedName>
</protein>
<name>A0A377JEF6_HAEPA</name>
<proteinExistence type="predicted"/>
<sequence>MQEISFNEEISFKWIRGDDEEETLEFYGEDGEPLDFTGSRFDCDIVPVSKGERICLSSTSESISVKNNKVTFIISHDKTEQVDWTQAKWDLQQTNGQGLIKTLCGGKITLRKDITPRKDITYDVPQR</sequence>
<organism evidence="1 2">
    <name type="scientific">Haemophilus parainfluenzae</name>
    <dbReference type="NCBI Taxonomy" id="729"/>
    <lineage>
        <taxon>Bacteria</taxon>
        <taxon>Pseudomonadati</taxon>
        <taxon>Pseudomonadota</taxon>
        <taxon>Gammaproteobacteria</taxon>
        <taxon>Pasteurellales</taxon>
        <taxon>Pasteurellaceae</taxon>
        <taxon>Haemophilus</taxon>
    </lineage>
</organism>
<accession>A0A377JEF6</accession>
<evidence type="ECO:0000313" key="1">
    <source>
        <dbReference type="EMBL" id="STP02636.1"/>
    </source>
</evidence>
<evidence type="ECO:0000313" key="2">
    <source>
        <dbReference type="Proteomes" id="UP000254186"/>
    </source>
</evidence>
<reference evidence="1 2" key="1">
    <citation type="submission" date="2018-06" db="EMBL/GenBank/DDBJ databases">
        <authorList>
            <consortium name="Pathogen Informatics"/>
            <person name="Doyle S."/>
        </authorList>
    </citation>
    <scope>NUCLEOTIDE SEQUENCE [LARGE SCALE GENOMIC DNA]</scope>
    <source>
        <strain evidence="1 2">NCTC10672</strain>
    </source>
</reference>
<dbReference type="AlphaFoldDB" id="A0A377JEF6"/>
<dbReference type="EMBL" id="UGHY01000002">
    <property type="protein sequence ID" value="STP02636.1"/>
    <property type="molecule type" value="Genomic_DNA"/>
</dbReference>
<gene>
    <name evidence="1" type="ORF">NCTC10672_00029</name>
</gene>